<name>A0A061FS17_THECC</name>
<proteinExistence type="predicted"/>
<dbReference type="HOGENOM" id="CLU_2417604_0_0_1"/>
<dbReference type="InParanoid" id="A0A061FS17"/>
<evidence type="ECO:0000313" key="2">
    <source>
        <dbReference type="EMBL" id="EOY19886.1"/>
    </source>
</evidence>
<sequence>MYEHCFLFFLRMMVCRVMVLAGLLLWSRNIIGAGSFGLICIEMGSSSCAEDGRVRPLFCVWTFSCPGQMLVEATFNISCSMGSSKSGTEIRS</sequence>
<accession>A0A061FS17</accession>
<keyword evidence="1" id="KW-1133">Transmembrane helix</keyword>
<keyword evidence="1" id="KW-0472">Membrane</keyword>
<evidence type="ECO:0000313" key="3">
    <source>
        <dbReference type="Proteomes" id="UP000026915"/>
    </source>
</evidence>
<keyword evidence="3" id="KW-1185">Reference proteome</keyword>
<dbReference type="AlphaFoldDB" id="A0A061FS17"/>
<organism evidence="2 3">
    <name type="scientific">Theobroma cacao</name>
    <name type="common">Cacao</name>
    <name type="synonym">Cocoa</name>
    <dbReference type="NCBI Taxonomy" id="3641"/>
    <lineage>
        <taxon>Eukaryota</taxon>
        <taxon>Viridiplantae</taxon>
        <taxon>Streptophyta</taxon>
        <taxon>Embryophyta</taxon>
        <taxon>Tracheophyta</taxon>
        <taxon>Spermatophyta</taxon>
        <taxon>Magnoliopsida</taxon>
        <taxon>eudicotyledons</taxon>
        <taxon>Gunneridae</taxon>
        <taxon>Pentapetalae</taxon>
        <taxon>rosids</taxon>
        <taxon>malvids</taxon>
        <taxon>Malvales</taxon>
        <taxon>Malvaceae</taxon>
        <taxon>Byttnerioideae</taxon>
        <taxon>Theobroma</taxon>
    </lineage>
</organism>
<dbReference type="Proteomes" id="UP000026915">
    <property type="component" value="Chromosome 10"/>
</dbReference>
<reference evidence="2 3" key="1">
    <citation type="journal article" date="2013" name="Genome Biol.">
        <title>The genome sequence of the most widely cultivated cacao type and its use to identify candidate genes regulating pod color.</title>
        <authorList>
            <person name="Motamayor J.C."/>
            <person name="Mockaitis K."/>
            <person name="Schmutz J."/>
            <person name="Haiminen N."/>
            <person name="Iii D.L."/>
            <person name="Cornejo O."/>
            <person name="Findley S.D."/>
            <person name="Zheng P."/>
            <person name="Utro F."/>
            <person name="Royaert S."/>
            <person name="Saski C."/>
            <person name="Jenkins J."/>
            <person name="Podicheti R."/>
            <person name="Zhao M."/>
            <person name="Scheffler B.E."/>
            <person name="Stack J.C."/>
            <person name="Feltus F.A."/>
            <person name="Mustiga G.M."/>
            <person name="Amores F."/>
            <person name="Phillips W."/>
            <person name="Marelli J.P."/>
            <person name="May G.D."/>
            <person name="Shapiro H."/>
            <person name="Ma J."/>
            <person name="Bustamante C.D."/>
            <person name="Schnell R.J."/>
            <person name="Main D."/>
            <person name="Gilbert D."/>
            <person name="Parida L."/>
            <person name="Kuhn D.N."/>
        </authorList>
    </citation>
    <scope>NUCLEOTIDE SEQUENCE [LARGE SCALE GENOMIC DNA]</scope>
    <source>
        <strain evidence="3">cv. Matina 1-6</strain>
    </source>
</reference>
<keyword evidence="1" id="KW-0812">Transmembrane</keyword>
<protein>
    <submittedName>
        <fullName evidence="2">Uncharacterized protein</fullName>
    </submittedName>
</protein>
<gene>
    <name evidence="2" type="ORF">TCM_045271</name>
</gene>
<feature type="transmembrane region" description="Helical" evidence="1">
    <location>
        <begin position="6"/>
        <end position="26"/>
    </location>
</feature>
<evidence type="ECO:0000256" key="1">
    <source>
        <dbReference type="SAM" id="Phobius"/>
    </source>
</evidence>
<dbReference type="EMBL" id="CM001888">
    <property type="protein sequence ID" value="EOY19886.1"/>
    <property type="molecule type" value="Genomic_DNA"/>
</dbReference>
<dbReference type="Gramene" id="EOY19886">
    <property type="protein sequence ID" value="EOY19886"/>
    <property type="gene ID" value="TCM_045271"/>
</dbReference>